<dbReference type="AlphaFoldDB" id="A0A8J5V9G5"/>
<reference evidence="1" key="2">
    <citation type="submission" date="2021-02" db="EMBL/GenBank/DDBJ databases">
        <authorList>
            <person name="Kimball J.A."/>
            <person name="Haas M.W."/>
            <person name="Macchietto M."/>
            <person name="Kono T."/>
            <person name="Duquette J."/>
            <person name="Shao M."/>
        </authorList>
    </citation>
    <scope>NUCLEOTIDE SEQUENCE</scope>
    <source>
        <tissue evidence="1">Fresh leaf tissue</tissue>
    </source>
</reference>
<dbReference type="OrthoDB" id="688631at2759"/>
<accession>A0A8J5V9G5</accession>
<protein>
    <submittedName>
        <fullName evidence="1">Uncharacterized protein</fullName>
    </submittedName>
</protein>
<comment type="caution">
    <text evidence="1">The sequence shown here is derived from an EMBL/GenBank/DDBJ whole genome shotgun (WGS) entry which is preliminary data.</text>
</comment>
<keyword evidence="2" id="KW-1185">Reference proteome</keyword>
<reference evidence="1" key="1">
    <citation type="journal article" date="2021" name="bioRxiv">
        <title>Whole Genome Assembly and Annotation of Northern Wild Rice, Zizania palustris L., Supports a Whole Genome Duplication in the Zizania Genus.</title>
        <authorList>
            <person name="Haas M."/>
            <person name="Kono T."/>
            <person name="Macchietto M."/>
            <person name="Millas R."/>
            <person name="McGilp L."/>
            <person name="Shao M."/>
            <person name="Duquette J."/>
            <person name="Hirsch C.N."/>
            <person name="Kimball J."/>
        </authorList>
    </citation>
    <scope>NUCLEOTIDE SEQUENCE</scope>
    <source>
        <tissue evidence="1">Fresh leaf tissue</tissue>
    </source>
</reference>
<proteinExistence type="predicted"/>
<dbReference type="EMBL" id="JAAALK010000288">
    <property type="protein sequence ID" value="KAG8051451.1"/>
    <property type="molecule type" value="Genomic_DNA"/>
</dbReference>
<gene>
    <name evidence="1" type="ORF">GUJ93_ZPchr0001g31913</name>
</gene>
<organism evidence="1 2">
    <name type="scientific">Zizania palustris</name>
    <name type="common">Northern wild rice</name>
    <dbReference type="NCBI Taxonomy" id="103762"/>
    <lineage>
        <taxon>Eukaryota</taxon>
        <taxon>Viridiplantae</taxon>
        <taxon>Streptophyta</taxon>
        <taxon>Embryophyta</taxon>
        <taxon>Tracheophyta</taxon>
        <taxon>Spermatophyta</taxon>
        <taxon>Magnoliopsida</taxon>
        <taxon>Liliopsida</taxon>
        <taxon>Poales</taxon>
        <taxon>Poaceae</taxon>
        <taxon>BOP clade</taxon>
        <taxon>Oryzoideae</taxon>
        <taxon>Oryzeae</taxon>
        <taxon>Zizaniinae</taxon>
        <taxon>Zizania</taxon>
    </lineage>
</organism>
<dbReference type="Proteomes" id="UP000729402">
    <property type="component" value="Unassembled WGS sequence"/>
</dbReference>
<evidence type="ECO:0000313" key="1">
    <source>
        <dbReference type="EMBL" id="KAG8051451.1"/>
    </source>
</evidence>
<name>A0A8J5V9G5_ZIZPA</name>
<sequence length="85" mass="9354">MDAVPDSFVLGSLLPESTTSDATTRLLRAVPASHMAPDSITPELHELELDSKMVPDSLLPSSFICARCHLIHEDREAWNCAHSRL</sequence>
<evidence type="ECO:0000313" key="2">
    <source>
        <dbReference type="Proteomes" id="UP000729402"/>
    </source>
</evidence>